<dbReference type="Gene3D" id="2.140.10.30">
    <property type="entry name" value="Dipeptidylpeptidase IV, N-terminal domain"/>
    <property type="match status" value="1"/>
</dbReference>
<dbReference type="PANTHER" id="PTHR11731:SF193">
    <property type="entry name" value="DIPEPTIDYL PEPTIDASE 9"/>
    <property type="match status" value="1"/>
</dbReference>
<gene>
    <name evidence="4" type="ORF">CA260_20720</name>
</gene>
<evidence type="ECO:0000313" key="5">
    <source>
        <dbReference type="Proteomes" id="UP000248926"/>
    </source>
</evidence>
<dbReference type="RefSeq" id="WP_111984981.1">
    <property type="nucleotide sequence ID" value="NZ_NFZS01000007.1"/>
</dbReference>
<dbReference type="Pfam" id="PF00326">
    <property type="entry name" value="Peptidase_S9"/>
    <property type="match status" value="1"/>
</dbReference>
<feature type="domain" description="Dipeptidylpeptidase IV N-terminal" evidence="3">
    <location>
        <begin position="116"/>
        <end position="451"/>
    </location>
</feature>
<evidence type="ECO:0000313" key="4">
    <source>
        <dbReference type="EMBL" id="RAO74500.1"/>
    </source>
</evidence>
<dbReference type="InterPro" id="IPR002469">
    <property type="entry name" value="Peptidase_S9B_N"/>
</dbReference>
<feature type="domain" description="Peptidase S9 prolyl oligopeptidase catalytic" evidence="2">
    <location>
        <begin position="541"/>
        <end position="736"/>
    </location>
</feature>
<dbReference type="GO" id="GO:0008236">
    <property type="term" value="F:serine-type peptidase activity"/>
    <property type="evidence" value="ECO:0007669"/>
    <property type="project" value="InterPro"/>
</dbReference>
<name>A0A328NVP8_9GAMM</name>
<dbReference type="GO" id="GO:0006508">
    <property type="term" value="P:proteolysis"/>
    <property type="evidence" value="ECO:0007669"/>
    <property type="project" value="InterPro"/>
</dbReference>
<dbReference type="InterPro" id="IPR001375">
    <property type="entry name" value="Peptidase_S9_cat"/>
</dbReference>
<dbReference type="InterPro" id="IPR050278">
    <property type="entry name" value="Serine_Prot_S9B/DPPIV"/>
</dbReference>
<evidence type="ECO:0000259" key="2">
    <source>
        <dbReference type="Pfam" id="PF00326"/>
    </source>
</evidence>
<keyword evidence="1" id="KW-0732">Signal</keyword>
<dbReference type="InterPro" id="IPR029058">
    <property type="entry name" value="AB_hydrolase_fold"/>
</dbReference>
<dbReference type="Gene3D" id="3.40.50.1820">
    <property type="entry name" value="alpha/beta hydrolase"/>
    <property type="match status" value="1"/>
</dbReference>
<keyword evidence="5" id="KW-1185">Reference proteome</keyword>
<dbReference type="Pfam" id="PF00930">
    <property type="entry name" value="DPPIV_N"/>
    <property type="match status" value="1"/>
</dbReference>
<dbReference type="PANTHER" id="PTHR11731">
    <property type="entry name" value="PROTEASE FAMILY S9B,C DIPEPTIDYL-PEPTIDASE IV-RELATED"/>
    <property type="match status" value="1"/>
</dbReference>
<organism evidence="4 5">
    <name type="scientific">Dyella jiangningensis</name>
    <dbReference type="NCBI Taxonomy" id="1379159"/>
    <lineage>
        <taxon>Bacteria</taxon>
        <taxon>Pseudomonadati</taxon>
        <taxon>Pseudomonadota</taxon>
        <taxon>Gammaproteobacteria</taxon>
        <taxon>Lysobacterales</taxon>
        <taxon>Rhodanobacteraceae</taxon>
        <taxon>Dyella</taxon>
    </lineage>
</organism>
<dbReference type="SUPFAM" id="SSF82171">
    <property type="entry name" value="DPP6 N-terminal domain-like"/>
    <property type="match status" value="1"/>
</dbReference>
<feature type="signal peptide" evidence="1">
    <location>
        <begin position="1"/>
        <end position="18"/>
    </location>
</feature>
<protein>
    <submittedName>
        <fullName evidence="4">S9 family peptidase</fullName>
    </submittedName>
</protein>
<dbReference type="OrthoDB" id="9812921at2"/>
<reference evidence="4 5" key="1">
    <citation type="journal article" date="2018" name="Genet. Mol. Biol.">
        <title>The genome sequence of Dyella jiangningensis FCAV SCS01 from a lignocellulose-decomposing microbial consortium metagenome reveals potential for biotechnological applications.</title>
        <authorList>
            <person name="Desiderato J.G."/>
            <person name="Alvarenga D.O."/>
            <person name="Constancio M.T.L."/>
            <person name="Alves L.M.C."/>
            <person name="Varani A.M."/>
        </authorList>
    </citation>
    <scope>NUCLEOTIDE SEQUENCE [LARGE SCALE GENOMIC DNA]</scope>
    <source>
        <strain evidence="4 5">FCAV SCS01</strain>
    </source>
</reference>
<feature type="chain" id="PRO_5016335263" evidence="1">
    <location>
        <begin position="19"/>
        <end position="760"/>
    </location>
</feature>
<dbReference type="SUPFAM" id="SSF53474">
    <property type="entry name" value="alpha/beta-Hydrolases"/>
    <property type="match status" value="1"/>
</dbReference>
<accession>A0A328NVP8</accession>
<comment type="caution">
    <text evidence="4">The sequence shown here is derived from an EMBL/GenBank/DDBJ whole genome shotgun (WGS) entry which is preliminary data.</text>
</comment>
<evidence type="ECO:0000256" key="1">
    <source>
        <dbReference type="SAM" id="SignalP"/>
    </source>
</evidence>
<dbReference type="Proteomes" id="UP000248926">
    <property type="component" value="Unassembled WGS sequence"/>
</dbReference>
<evidence type="ECO:0000259" key="3">
    <source>
        <dbReference type="Pfam" id="PF00930"/>
    </source>
</evidence>
<proteinExistence type="predicted"/>
<dbReference type="EMBL" id="NFZS01000007">
    <property type="protein sequence ID" value="RAO74500.1"/>
    <property type="molecule type" value="Genomic_DNA"/>
</dbReference>
<dbReference type="GO" id="GO:0008239">
    <property type="term" value="F:dipeptidyl-peptidase activity"/>
    <property type="evidence" value="ECO:0007669"/>
    <property type="project" value="TreeGrafter"/>
</dbReference>
<dbReference type="AlphaFoldDB" id="A0A328NVP8"/>
<sequence length="760" mass="85377">MRALLFAALTMVALPTMAEKLNIERIFDGGNLAGAAPRGLQISPDGSRVTFLRAKPDDQFQLDLWEYQLKDNKTRLLVDSKKLEPNGDQLSDAEKARRERERTAGLHGIVSYQWSPDGRQLLFPVGGKLYVYSLATPDAAPRALDTGDNVIDPKISPKGRYVSYVRDQNLWVIDLGTGEAKQLTHDGGGTVHNAEAEFVAQEEMDRSEGYWWAPDDSSIAFERYDEARVQVTKRTELYADHTDVIDQRYPAAGTPNVLVKLGLVAPTGGQPRWIDLGKDSDIYLTRVKWLPDGKHVTYQRMPRNQQRLDLRIVDAKTLSQRTLLTETSNDWINLNDDLSFLKDGKSFLWGSERSGYHHLYLYGIDGKLRHAVSEGEWPIDGLLAVNERNGVVYVSSNKDAVPERQVYALKLDGSNAKTPVRISQGAGTHLAEFAHDASFYVDNFSSIDTPPQVSVHKPDGALLTWIEPNKLDEKHPFWPYRDSLIKPEFGTLTAADGQTLYYRVYKPAGFDPTKKYPVFDTYYGGPHAQVVANTWGDYFNQYMAQQGFVVFSLDNRGMARRGHVFEAPIYQQLGAVEVDDQLVGIQWLKSQPWVDGRRIGVFGWSYGGFMTTMMLAKASDQLAGGVAVAPVTNWRLYDTFYTERYLGRPQDNDAGYTRSSPMAWLDGLTARLYLVHGMADDNVLFLNSTELMAELQKRGTQFQFMAYPGAKHGLNLPGQRTHVYHLIENFFQQQVKGMAPATRAVKAPMPDPMPAPATTR</sequence>